<name>A0ABR8EPG4_NOSLI</name>
<feature type="domain" description="Filamentous haemagglutinin FhaB/tRNA nuclease CdiA-like TPS" evidence="2">
    <location>
        <begin position="41"/>
        <end position="154"/>
    </location>
</feature>
<feature type="signal peptide" evidence="1">
    <location>
        <begin position="1"/>
        <end position="32"/>
    </location>
</feature>
<dbReference type="InterPro" id="IPR011050">
    <property type="entry name" value="Pectin_lyase_fold/virulence"/>
</dbReference>
<evidence type="ECO:0000256" key="1">
    <source>
        <dbReference type="SAM" id="SignalP"/>
    </source>
</evidence>
<proteinExistence type="predicted"/>
<dbReference type="SUPFAM" id="SSF51126">
    <property type="entry name" value="Pectin lyase-like"/>
    <property type="match status" value="6"/>
</dbReference>
<keyword evidence="1" id="KW-0732">Signal</keyword>
<dbReference type="SMART" id="SM00912">
    <property type="entry name" value="Haemagg_act"/>
    <property type="match status" value="1"/>
</dbReference>
<dbReference type="Pfam" id="PF05860">
    <property type="entry name" value="TPS"/>
    <property type="match status" value="1"/>
</dbReference>
<reference evidence="3 4" key="1">
    <citation type="journal article" date="2020" name="ISME J.">
        <title>Comparative genomics reveals insights into cyanobacterial evolution and habitat adaptation.</title>
        <authorList>
            <person name="Chen M.Y."/>
            <person name="Teng W.K."/>
            <person name="Zhao L."/>
            <person name="Hu C.X."/>
            <person name="Zhou Y.K."/>
            <person name="Han B.P."/>
            <person name="Song L.R."/>
            <person name="Shu W.S."/>
        </authorList>
    </citation>
    <scope>NUCLEOTIDE SEQUENCE [LARGE SCALE GENOMIC DNA]</scope>
    <source>
        <strain evidence="3 4">FACHB-391</strain>
    </source>
</reference>
<dbReference type="Proteomes" id="UP000604661">
    <property type="component" value="Unassembled WGS sequence"/>
</dbReference>
<dbReference type="Gene3D" id="2.160.20.10">
    <property type="entry name" value="Single-stranded right-handed beta-helix, Pectin lyase-like"/>
    <property type="match status" value="4"/>
</dbReference>
<feature type="chain" id="PRO_5045721107" evidence="1">
    <location>
        <begin position="33"/>
        <end position="1383"/>
    </location>
</feature>
<protein>
    <submittedName>
        <fullName evidence="3">Filamentous hemagglutinin N-terminal domain-containing protein</fullName>
    </submittedName>
</protein>
<sequence length="1383" mass="140064">MNQAHHPQKASIKSIISLCLITAFSFSSSVQAQITPDNTLGTEASQLDPNVLVNGALGDKIDGGATRGGNLFHSFSEFNIENGQRVYFANPTGVENILTRVTGGNASNIFGTLGVDGAANLFLINPNGILFGENAQLDVQGSFVGTTANGVQFGNQGNFSATNPQAPPLLTINPSALLFNQLNQGGITNQSQAPAGINPSGQNVTGLRVADGQNLLLVGGNINLDGGAIRAYGGNIELAALAAPGTVGLNITDNNSANLVIPDDVERADVSLSNSAEVNVRGADGGNIKIHARNVNLTGQSKLRAGIDIGLGTPNSQGGDVVINATGTTTLTELSFIANVIEERAFGKSGDINITTGSLNLVNNSTLNASTYGQGNAGSVLIQAKDGVSLTGGADIKNSVEQGAVGNGGSIEIQTGSLSLTEASEINTTIFGQGNGGNIAINARETISLDGFGNVSNIFSRITSSVNPSGVGNGGDIQLTTGSLAVTNRAFITSGTLGKGDAGNIIIDARDIISFDRDAFADSNVSPRAVGNAGDIQITTGSLAFTNGAFIDSGTYGQGNAGNITINARDTVTFDGVGRDGYYSSANSIAFSNTMPTAGYAYAKGGDIRINARALFLTNGGQLNVFSAGQGNAGSIFLDTSDTVIVDGIGSNGLSSGVNSFATESGNGGEIQVNTGTLSLTNGGNLFSSALRNAGNITINARDAVILDGVAENEIPSGVISYLNSGGIGKGGDIQITTNSLTARNGGVIVSSTFAKGNAGNITINARDTVTLDGVGSNGLFSGVITNVPNQGEGNGGNIDINATSLSLTNGATLATSTSGRGDAGNVNINVTGAIDISGKKNGFTSGIRSFVDTGTVGNGGNIFIDSGSFSVRDGAELTASTSGRGDAGNVNLQVTGAVDIAGEKNGFMAGIRSSVNTRAVGNGGNIFIDSGSFSVRDGAELTTSTFGQGNAGNVTVRASDFVSLTGGNIFSTVEVGGVGQGGNIDINATSLSLTDGSQLITPTYGQGNAGNIRVNAKDAVTVSGTSQENGVSTALFTFTNSTSTGKGGNITVNTNIFRVSEGALLDARTRNNQNGGDVTVNANVFEALNGGQLTTTTSSNGRAGKITVNADDKLIISGIDSNYNDRSTKFPGGRVANIGANSGLFVSSTGSGITGDIEINSPEITLNNQGKLNAESASGNGGNINVNSDLLLLRRGAQISTNAGTEKLGGDGGDININSKFIVAIPDENSDISANAFTGTGGNVEINSQGIFGIESQTKPTEKSDITASSEQGVSGVININAPDTSSIQNSFTELPPVIDTNALIANSCISRGIKRQENSFTITGSGAITTNRPGVLVSTYTTGEVRGVETTSRPWKKGDPIIEPQGLYRLPNGQLILSRSC</sequence>
<dbReference type="InterPro" id="IPR008638">
    <property type="entry name" value="FhaB/CdiA-like_TPS"/>
</dbReference>
<evidence type="ECO:0000259" key="2">
    <source>
        <dbReference type="SMART" id="SM00912"/>
    </source>
</evidence>
<keyword evidence="4" id="KW-1185">Reference proteome</keyword>
<organism evidence="3 4">
    <name type="scientific">Nostoc linckia FACHB-391</name>
    <dbReference type="NCBI Taxonomy" id="2692906"/>
    <lineage>
        <taxon>Bacteria</taxon>
        <taxon>Bacillati</taxon>
        <taxon>Cyanobacteriota</taxon>
        <taxon>Cyanophyceae</taxon>
        <taxon>Nostocales</taxon>
        <taxon>Nostocaceae</taxon>
        <taxon>Nostoc</taxon>
    </lineage>
</organism>
<dbReference type="NCBIfam" id="TIGR01901">
    <property type="entry name" value="adhes_NPXG"/>
    <property type="match status" value="1"/>
</dbReference>
<dbReference type="RefSeq" id="WP_190971399.1">
    <property type="nucleotide sequence ID" value="NZ_JACJTE010000002.1"/>
</dbReference>
<evidence type="ECO:0000313" key="3">
    <source>
        <dbReference type="EMBL" id="MBD2559722.1"/>
    </source>
</evidence>
<comment type="caution">
    <text evidence="3">The sequence shown here is derived from an EMBL/GenBank/DDBJ whole genome shotgun (WGS) entry which is preliminary data.</text>
</comment>
<accession>A0ABR8EPG4</accession>
<evidence type="ECO:0000313" key="4">
    <source>
        <dbReference type="Proteomes" id="UP000604661"/>
    </source>
</evidence>
<gene>
    <name evidence="3" type="ORF">H6G95_03625</name>
</gene>
<dbReference type="InterPro" id="IPR012334">
    <property type="entry name" value="Pectin_lyas_fold"/>
</dbReference>
<dbReference type="EMBL" id="JACJTE010000002">
    <property type="protein sequence ID" value="MBD2559722.1"/>
    <property type="molecule type" value="Genomic_DNA"/>
</dbReference>